<dbReference type="EMBL" id="LXWF01000040">
    <property type="protein sequence ID" value="ORC16389.1"/>
    <property type="molecule type" value="Genomic_DNA"/>
</dbReference>
<dbReference type="SUPFAM" id="SSF52833">
    <property type="entry name" value="Thioredoxin-like"/>
    <property type="match status" value="1"/>
</dbReference>
<dbReference type="Pfam" id="PF05768">
    <property type="entry name" value="Glrx-like"/>
    <property type="match status" value="1"/>
</dbReference>
<dbReference type="AlphaFoldDB" id="A0A1Y1RPK5"/>
<accession>A0A1Y1RPK5</accession>
<dbReference type="OrthoDB" id="8779161at2"/>
<evidence type="ECO:0000313" key="2">
    <source>
        <dbReference type="Proteomes" id="UP000192359"/>
    </source>
</evidence>
<dbReference type="Gene3D" id="3.40.30.10">
    <property type="entry name" value="Glutaredoxin"/>
    <property type="match status" value="1"/>
</dbReference>
<comment type="caution">
    <text evidence="1">The sequence shown here is derived from an EMBL/GenBank/DDBJ whole genome shotgun (WGS) entry which is preliminary data.</text>
</comment>
<dbReference type="InterPro" id="IPR008554">
    <property type="entry name" value="Glutaredoxin-like"/>
</dbReference>
<evidence type="ECO:0000313" key="1">
    <source>
        <dbReference type="EMBL" id="ORC16389.1"/>
    </source>
</evidence>
<sequence>MPRPKIELLTKPGCHLCEAARQTTGEVAARFGLTFTEVNVEEYPHLLEQHRTEIPVLMVDGEVKDFWQVNAKRLVKLLEKKLAG</sequence>
<reference evidence="1 2" key="1">
    <citation type="submission" date="2016-05" db="EMBL/GenBank/DDBJ databases">
        <title>Draft genome sequence of a porcine commensal Rothia nasimurium.</title>
        <authorList>
            <person name="Gaiser R.A."/>
            <person name="Van Baarlen P."/>
            <person name="Wells J.M."/>
        </authorList>
    </citation>
    <scope>NUCLEOTIDE SEQUENCE [LARGE SCALE GENOMIC DNA]</scope>
    <source>
        <strain evidence="1 2">PT-32</strain>
    </source>
</reference>
<proteinExistence type="predicted"/>
<gene>
    <name evidence="1" type="ORF">A7979_03430</name>
</gene>
<dbReference type="Proteomes" id="UP000192359">
    <property type="component" value="Unassembled WGS sequence"/>
</dbReference>
<name>A0A1Y1RPK5_9MICC</name>
<keyword evidence="2" id="KW-1185">Reference proteome</keyword>
<protein>
    <submittedName>
        <fullName evidence="1">NrdH-redoxin</fullName>
    </submittedName>
</protein>
<dbReference type="RefSeq" id="WP_083091959.1">
    <property type="nucleotide sequence ID" value="NZ_LXWF01000040.1"/>
</dbReference>
<organism evidence="1 2">
    <name type="scientific">Rothia nasimurium</name>
    <dbReference type="NCBI Taxonomy" id="85336"/>
    <lineage>
        <taxon>Bacteria</taxon>
        <taxon>Bacillati</taxon>
        <taxon>Actinomycetota</taxon>
        <taxon>Actinomycetes</taxon>
        <taxon>Micrococcales</taxon>
        <taxon>Micrococcaceae</taxon>
        <taxon>Rothia</taxon>
    </lineage>
</organism>
<dbReference type="InterPro" id="IPR036249">
    <property type="entry name" value="Thioredoxin-like_sf"/>
</dbReference>